<reference evidence="1" key="2">
    <citation type="journal article" date="2023" name="Science">
        <title>Genomic signatures of disease resistance in endangered staghorn corals.</title>
        <authorList>
            <person name="Vollmer S.V."/>
            <person name="Selwyn J.D."/>
            <person name="Despard B.A."/>
            <person name="Roesel C.L."/>
        </authorList>
    </citation>
    <scope>NUCLEOTIDE SEQUENCE</scope>
    <source>
        <strain evidence="1">K2</strain>
    </source>
</reference>
<organism evidence="1 2">
    <name type="scientific">Acropora cervicornis</name>
    <name type="common">Staghorn coral</name>
    <dbReference type="NCBI Taxonomy" id="6130"/>
    <lineage>
        <taxon>Eukaryota</taxon>
        <taxon>Metazoa</taxon>
        <taxon>Cnidaria</taxon>
        <taxon>Anthozoa</taxon>
        <taxon>Hexacorallia</taxon>
        <taxon>Scleractinia</taxon>
        <taxon>Astrocoeniina</taxon>
        <taxon>Acroporidae</taxon>
        <taxon>Acropora</taxon>
    </lineage>
</organism>
<protein>
    <submittedName>
        <fullName evidence="1">Uncharacterized protein</fullName>
    </submittedName>
</protein>
<reference evidence="1" key="1">
    <citation type="journal article" date="2023" name="G3 (Bethesda)">
        <title>Whole genome assembly and annotation of the endangered Caribbean coral Acropora cervicornis.</title>
        <authorList>
            <person name="Selwyn J.D."/>
            <person name="Vollmer S.V."/>
        </authorList>
    </citation>
    <scope>NUCLEOTIDE SEQUENCE</scope>
    <source>
        <strain evidence="1">K2</strain>
    </source>
</reference>
<dbReference type="Proteomes" id="UP001249851">
    <property type="component" value="Unassembled WGS sequence"/>
</dbReference>
<keyword evidence="2" id="KW-1185">Reference proteome</keyword>
<gene>
    <name evidence="1" type="ORF">P5673_026098</name>
</gene>
<dbReference type="EMBL" id="JARQWQ010000084">
    <property type="protein sequence ID" value="KAK2552700.1"/>
    <property type="molecule type" value="Genomic_DNA"/>
</dbReference>
<comment type="caution">
    <text evidence="1">The sequence shown here is derived from an EMBL/GenBank/DDBJ whole genome shotgun (WGS) entry which is preliminary data.</text>
</comment>
<accession>A0AAD9Q1N1</accession>
<proteinExistence type="predicted"/>
<evidence type="ECO:0000313" key="2">
    <source>
        <dbReference type="Proteomes" id="UP001249851"/>
    </source>
</evidence>
<dbReference type="AlphaFoldDB" id="A0AAD9Q1N1"/>
<name>A0AAD9Q1N1_ACRCE</name>
<evidence type="ECO:0000313" key="1">
    <source>
        <dbReference type="EMBL" id="KAK2552700.1"/>
    </source>
</evidence>
<sequence length="84" mass="9529">MPDRDWSHKLVHKAYADARRKAAPNPVLPGDLVLIERTRKRRLWNSSFVKRYNLAEEAKESMQDVDPAEAGMVAPVSELLEEGA</sequence>